<dbReference type="EMBL" id="JABSTU010000004">
    <property type="protein sequence ID" value="KAH8033256.1"/>
    <property type="molecule type" value="Genomic_DNA"/>
</dbReference>
<gene>
    <name evidence="1" type="ORF">HPB51_008655</name>
</gene>
<reference evidence="1" key="2">
    <citation type="submission" date="2021-09" db="EMBL/GenBank/DDBJ databases">
        <authorList>
            <person name="Jia N."/>
            <person name="Wang J."/>
            <person name="Shi W."/>
            <person name="Du L."/>
            <person name="Sun Y."/>
            <person name="Zhan W."/>
            <person name="Jiang J."/>
            <person name="Wang Q."/>
            <person name="Zhang B."/>
            <person name="Ji P."/>
            <person name="Sakyi L.B."/>
            <person name="Cui X."/>
            <person name="Yuan T."/>
            <person name="Jiang B."/>
            <person name="Yang W."/>
            <person name="Lam T.T.-Y."/>
            <person name="Chang Q."/>
            <person name="Ding S."/>
            <person name="Wang X."/>
            <person name="Zhu J."/>
            <person name="Ruan X."/>
            <person name="Zhao L."/>
            <person name="Wei J."/>
            <person name="Que T."/>
            <person name="Du C."/>
            <person name="Cheng J."/>
            <person name="Dai P."/>
            <person name="Han X."/>
            <person name="Huang E."/>
            <person name="Gao Y."/>
            <person name="Liu J."/>
            <person name="Shao H."/>
            <person name="Ye R."/>
            <person name="Li L."/>
            <person name="Wei W."/>
            <person name="Wang X."/>
            <person name="Wang C."/>
            <person name="Huo Q."/>
            <person name="Li W."/>
            <person name="Guo W."/>
            <person name="Chen H."/>
            <person name="Chen S."/>
            <person name="Zhou L."/>
            <person name="Zhou L."/>
            <person name="Ni X."/>
            <person name="Tian J."/>
            <person name="Zhou Y."/>
            <person name="Sheng Y."/>
            <person name="Liu T."/>
            <person name="Pan Y."/>
            <person name="Xia L."/>
            <person name="Li J."/>
            <person name="Zhao F."/>
            <person name="Cao W."/>
        </authorList>
    </citation>
    <scope>NUCLEOTIDE SEQUENCE</scope>
    <source>
        <strain evidence="1">Rmic-2018</strain>
        <tissue evidence="1">Larvae</tissue>
    </source>
</reference>
<dbReference type="VEuPathDB" id="VectorBase:LOC119160933"/>
<comment type="caution">
    <text evidence="1">The sequence shown here is derived from an EMBL/GenBank/DDBJ whole genome shotgun (WGS) entry which is preliminary data.</text>
</comment>
<evidence type="ECO:0000313" key="1">
    <source>
        <dbReference type="EMBL" id="KAH8033256.1"/>
    </source>
</evidence>
<name>A0A9J6EGW1_RHIMP</name>
<accession>A0A9J6EGW1</accession>
<evidence type="ECO:0000313" key="2">
    <source>
        <dbReference type="Proteomes" id="UP000821866"/>
    </source>
</evidence>
<dbReference type="AlphaFoldDB" id="A0A9J6EGW1"/>
<reference evidence="1" key="1">
    <citation type="journal article" date="2020" name="Cell">
        <title>Large-Scale Comparative Analyses of Tick Genomes Elucidate Their Genetic Diversity and Vector Capacities.</title>
        <authorList>
            <consortium name="Tick Genome and Microbiome Consortium (TIGMIC)"/>
            <person name="Jia N."/>
            <person name="Wang J."/>
            <person name="Shi W."/>
            <person name="Du L."/>
            <person name="Sun Y."/>
            <person name="Zhan W."/>
            <person name="Jiang J.F."/>
            <person name="Wang Q."/>
            <person name="Zhang B."/>
            <person name="Ji P."/>
            <person name="Bell-Sakyi L."/>
            <person name="Cui X.M."/>
            <person name="Yuan T.T."/>
            <person name="Jiang B.G."/>
            <person name="Yang W.F."/>
            <person name="Lam T.T."/>
            <person name="Chang Q.C."/>
            <person name="Ding S.J."/>
            <person name="Wang X.J."/>
            <person name="Zhu J.G."/>
            <person name="Ruan X.D."/>
            <person name="Zhao L."/>
            <person name="Wei J.T."/>
            <person name="Ye R.Z."/>
            <person name="Que T.C."/>
            <person name="Du C.H."/>
            <person name="Zhou Y.H."/>
            <person name="Cheng J.X."/>
            <person name="Dai P.F."/>
            <person name="Guo W.B."/>
            <person name="Han X.H."/>
            <person name="Huang E.J."/>
            <person name="Li L.F."/>
            <person name="Wei W."/>
            <person name="Gao Y.C."/>
            <person name="Liu J.Z."/>
            <person name="Shao H.Z."/>
            <person name="Wang X."/>
            <person name="Wang C.C."/>
            <person name="Yang T.C."/>
            <person name="Huo Q.B."/>
            <person name="Li W."/>
            <person name="Chen H.Y."/>
            <person name="Chen S.E."/>
            <person name="Zhou L.G."/>
            <person name="Ni X.B."/>
            <person name="Tian J.H."/>
            <person name="Sheng Y."/>
            <person name="Liu T."/>
            <person name="Pan Y.S."/>
            <person name="Xia L.Y."/>
            <person name="Li J."/>
            <person name="Zhao F."/>
            <person name="Cao W.C."/>
        </authorList>
    </citation>
    <scope>NUCLEOTIDE SEQUENCE</scope>
    <source>
        <strain evidence="1">Rmic-2018</strain>
    </source>
</reference>
<keyword evidence="2" id="KW-1185">Reference proteome</keyword>
<dbReference type="Proteomes" id="UP000821866">
    <property type="component" value="Chromosome 2"/>
</dbReference>
<proteinExistence type="predicted"/>
<protein>
    <submittedName>
        <fullName evidence="1">Uncharacterized protein</fullName>
    </submittedName>
</protein>
<dbReference type="Gene3D" id="3.90.1680.10">
    <property type="entry name" value="SOS response associated peptidase-like"/>
    <property type="match status" value="1"/>
</dbReference>
<dbReference type="InterPro" id="IPR036590">
    <property type="entry name" value="SRAP-like"/>
</dbReference>
<sequence length="127" mass="14067">MTQPCITTPLSIENFLELARPPIYFEWKKPSSGEKKEPYFVYFKQPAGISMVTRDWDCDGKENLLQGGCWRGPKLLTMAGIFDKNVHQLNCPCFACSNGWLSRSRYGIVAKAVCGEAAAAGKEGAVE</sequence>
<organism evidence="1 2">
    <name type="scientific">Rhipicephalus microplus</name>
    <name type="common">Cattle tick</name>
    <name type="synonym">Boophilus microplus</name>
    <dbReference type="NCBI Taxonomy" id="6941"/>
    <lineage>
        <taxon>Eukaryota</taxon>
        <taxon>Metazoa</taxon>
        <taxon>Ecdysozoa</taxon>
        <taxon>Arthropoda</taxon>
        <taxon>Chelicerata</taxon>
        <taxon>Arachnida</taxon>
        <taxon>Acari</taxon>
        <taxon>Parasitiformes</taxon>
        <taxon>Ixodida</taxon>
        <taxon>Ixodoidea</taxon>
        <taxon>Ixodidae</taxon>
        <taxon>Rhipicephalinae</taxon>
        <taxon>Rhipicephalus</taxon>
        <taxon>Boophilus</taxon>
    </lineage>
</organism>